<keyword evidence="12" id="KW-0007">Acetylation</keyword>
<evidence type="ECO:0000256" key="9">
    <source>
        <dbReference type="ARBA" id="ARBA00022771"/>
    </source>
</evidence>
<dbReference type="PANTHER" id="PTHR10615:SF161">
    <property type="entry name" value="HISTONE ACETYLTRANSFERASE KAT7"/>
    <property type="match status" value="1"/>
</dbReference>
<sequence length="572" mass="67019">MPRRKRKITETASEESDVSAVAAESEDEKIIRVTRRSQLTVQSPTRSPPKRRHEPVSHSDSDTDHSTKEVPEKQAKKERVTPKKRANTRASDRENLVQAASNNIITTNTQNDDDNIDHLDWALNEKRSIPQTNYDESSARCPLPGCDSKGHLSGRHDRHRTLTSCPLYHNTTADECRKKFDDRQNKMEERKKIVAVLNERRDMRRPVLNDEQKTRLDRVNSIRRRQPELTEDVKEKHIKHRQKHGTTKEPLMNGLASDYDLELFREAQAKASERLEHEMTQHYQKSDLQEYRIKKLEIGRWEVETWYSSPYPDEYARLTKIYLCEFCLKYMRTATILRRHMAKCVWRHPPGDEIYRKNNISVFEVDGKKNKVYCQNLCLLAKLFLDHKTLYFDVEPFLFYVMTENESSGCHIVGYFSKEKNSFLNYNVSCILTLPQYMRQGFGKMLIDFSYLLSQVEQKIGSPERPLSDLGLITYRSYWKDVLLNYLHKYKGNELCIKDVSQETAINANDIVSTLQALGMLKYWKGKHLVLRRKEVIDDYLEKKAKRPTDNKLIDSGCLKWTPPAKRIQSPS</sequence>
<evidence type="ECO:0000256" key="12">
    <source>
        <dbReference type="ARBA" id="ARBA00022990"/>
    </source>
</evidence>
<evidence type="ECO:0000256" key="18">
    <source>
        <dbReference type="RuleBase" id="RU361211"/>
    </source>
</evidence>
<dbReference type="PROSITE" id="PS51802">
    <property type="entry name" value="ZF_CCHHC"/>
    <property type="match status" value="1"/>
</dbReference>
<comment type="subcellular location">
    <subcellularLocation>
        <location evidence="3">Chromosome</location>
        <location evidence="3">Centromere</location>
    </subcellularLocation>
    <subcellularLocation>
        <location evidence="2">Cytoplasm</location>
        <location evidence="2">Cytosol</location>
    </subcellularLocation>
    <subcellularLocation>
        <location evidence="1 18">Nucleus</location>
    </subcellularLocation>
</comment>
<feature type="domain" description="MYST-type HAT" evidence="20">
    <location>
        <begin position="288"/>
        <end position="563"/>
    </location>
</feature>
<feature type="compositionally biased region" description="Polar residues" evidence="19">
    <location>
        <begin position="36"/>
        <end position="45"/>
    </location>
</feature>
<evidence type="ECO:0000256" key="19">
    <source>
        <dbReference type="SAM" id="MobiDB-lite"/>
    </source>
</evidence>
<keyword evidence="9" id="KW-0863">Zinc-finger</keyword>
<dbReference type="InterPro" id="IPR002515">
    <property type="entry name" value="Znf_C2H2C"/>
</dbReference>
<evidence type="ECO:0000256" key="6">
    <source>
        <dbReference type="ARBA" id="ARBA00022679"/>
    </source>
</evidence>
<evidence type="ECO:0000256" key="11">
    <source>
        <dbReference type="ARBA" id="ARBA00022853"/>
    </source>
</evidence>
<feature type="active site" description="Proton donor/acceptor" evidence="17">
    <location>
        <position position="464"/>
    </location>
</feature>
<comment type="caution">
    <text evidence="21">The sequence shown here is derived from an EMBL/GenBank/DDBJ whole genome shotgun (WGS) entry which is preliminary data.</text>
</comment>
<keyword evidence="13" id="KW-0805">Transcription regulation</keyword>
<keyword evidence="15 18" id="KW-0539">Nucleus</keyword>
<dbReference type="Gene3D" id="3.30.60.60">
    <property type="entry name" value="N-acetyl transferase-like"/>
    <property type="match status" value="1"/>
</dbReference>
<dbReference type="FunFam" id="3.30.60.60:FF:000001">
    <property type="entry name" value="Histone acetyltransferase"/>
    <property type="match status" value="1"/>
</dbReference>
<reference evidence="21 22" key="1">
    <citation type="submission" date="2024-01" db="EMBL/GenBank/DDBJ databases">
        <title>The genome of the rayed Mediterranean limpet Patella caerulea (Linnaeus, 1758).</title>
        <authorList>
            <person name="Anh-Thu Weber A."/>
            <person name="Halstead-Nussloch G."/>
        </authorList>
    </citation>
    <scope>NUCLEOTIDE SEQUENCE [LARGE SCALE GENOMIC DNA]</scope>
    <source>
        <strain evidence="21">AATW-2023a</strain>
        <tissue evidence="21">Whole specimen</tissue>
    </source>
</reference>
<dbReference type="SUPFAM" id="SSF103637">
    <property type="entry name" value="CCHHC domain"/>
    <property type="match status" value="1"/>
</dbReference>
<evidence type="ECO:0000256" key="10">
    <source>
        <dbReference type="ARBA" id="ARBA00022833"/>
    </source>
</evidence>
<keyword evidence="10" id="KW-0862">Zinc</keyword>
<evidence type="ECO:0000256" key="3">
    <source>
        <dbReference type="ARBA" id="ARBA00004584"/>
    </source>
</evidence>
<dbReference type="Pfam" id="PF01853">
    <property type="entry name" value="MOZ_SAS"/>
    <property type="match status" value="1"/>
</dbReference>
<proteinExistence type="inferred from homology"/>
<keyword evidence="11" id="KW-0156">Chromatin regulator</keyword>
<dbReference type="InterPro" id="IPR040706">
    <property type="entry name" value="Zf-MYST"/>
</dbReference>
<dbReference type="FunFam" id="1.10.10.10:FF:000092">
    <property type="entry name" value="Histone acetyltransferase"/>
    <property type="match status" value="1"/>
</dbReference>
<name>A0AAN8K3S9_PATCE</name>
<dbReference type="GO" id="GO:0006357">
    <property type="term" value="P:regulation of transcription by RNA polymerase II"/>
    <property type="evidence" value="ECO:0007669"/>
    <property type="project" value="TreeGrafter"/>
</dbReference>
<dbReference type="GO" id="GO:0008270">
    <property type="term" value="F:zinc ion binding"/>
    <property type="evidence" value="ECO:0007669"/>
    <property type="project" value="UniProtKB-KW"/>
</dbReference>
<comment type="catalytic activity">
    <reaction evidence="18">
        <text>L-lysyl-[protein] + acetyl-CoA = N(6)-acetyl-L-lysyl-[protein] + CoA + H(+)</text>
        <dbReference type="Rhea" id="RHEA:45948"/>
        <dbReference type="Rhea" id="RHEA-COMP:9752"/>
        <dbReference type="Rhea" id="RHEA-COMP:10731"/>
        <dbReference type="ChEBI" id="CHEBI:15378"/>
        <dbReference type="ChEBI" id="CHEBI:29969"/>
        <dbReference type="ChEBI" id="CHEBI:57287"/>
        <dbReference type="ChEBI" id="CHEBI:57288"/>
        <dbReference type="ChEBI" id="CHEBI:61930"/>
        <dbReference type="EC" id="2.3.1.48"/>
    </reaction>
</comment>
<keyword evidence="14" id="KW-0804">Transcription</keyword>
<dbReference type="GO" id="GO:0005829">
    <property type="term" value="C:cytosol"/>
    <property type="evidence" value="ECO:0007669"/>
    <property type="project" value="UniProtKB-SubCell"/>
</dbReference>
<dbReference type="GO" id="GO:0010484">
    <property type="term" value="F:histone H3 acetyltransferase activity"/>
    <property type="evidence" value="ECO:0007669"/>
    <property type="project" value="TreeGrafter"/>
</dbReference>
<keyword evidence="22" id="KW-1185">Reference proteome</keyword>
<evidence type="ECO:0000256" key="4">
    <source>
        <dbReference type="ARBA" id="ARBA00010107"/>
    </source>
</evidence>
<dbReference type="InterPro" id="IPR002717">
    <property type="entry name" value="HAT_MYST-type"/>
</dbReference>
<dbReference type="Pfam" id="PF01530">
    <property type="entry name" value="zf-C2HC"/>
    <property type="match status" value="1"/>
</dbReference>
<dbReference type="EMBL" id="JAZGQO010000006">
    <property type="protein sequence ID" value="KAK6185283.1"/>
    <property type="molecule type" value="Genomic_DNA"/>
</dbReference>
<dbReference type="EC" id="2.3.1.48" evidence="18"/>
<dbReference type="Gene3D" id="1.10.10.10">
    <property type="entry name" value="Winged helix-like DNA-binding domain superfamily/Winged helix DNA-binding domain"/>
    <property type="match status" value="1"/>
</dbReference>
<dbReference type="GO" id="GO:0003712">
    <property type="term" value="F:transcription coregulator activity"/>
    <property type="evidence" value="ECO:0007669"/>
    <property type="project" value="TreeGrafter"/>
</dbReference>
<evidence type="ECO:0000256" key="7">
    <source>
        <dbReference type="ARBA" id="ARBA00022705"/>
    </source>
</evidence>
<dbReference type="Proteomes" id="UP001347796">
    <property type="component" value="Unassembled WGS sequence"/>
</dbReference>
<evidence type="ECO:0000256" key="1">
    <source>
        <dbReference type="ARBA" id="ARBA00004123"/>
    </source>
</evidence>
<dbReference type="GO" id="GO:1902035">
    <property type="term" value="P:positive regulation of hematopoietic stem cell proliferation"/>
    <property type="evidence" value="ECO:0007669"/>
    <property type="project" value="UniProtKB-ARBA"/>
</dbReference>
<dbReference type="GO" id="GO:0036409">
    <property type="term" value="C:histone H3-K14 acetyltransferase complex"/>
    <property type="evidence" value="ECO:0007669"/>
    <property type="project" value="TreeGrafter"/>
</dbReference>
<dbReference type="SUPFAM" id="SSF55729">
    <property type="entry name" value="Acyl-CoA N-acyltransferases (Nat)"/>
    <property type="match status" value="1"/>
</dbReference>
<comment type="similarity">
    <text evidence="4 18">Belongs to the MYST (SAS/MOZ) family.</text>
</comment>
<dbReference type="GO" id="GO:0010485">
    <property type="term" value="F:histone H4 acetyltransferase activity"/>
    <property type="evidence" value="ECO:0007669"/>
    <property type="project" value="TreeGrafter"/>
</dbReference>
<evidence type="ECO:0000256" key="16">
    <source>
        <dbReference type="ARBA" id="ARBA00023328"/>
    </source>
</evidence>
<keyword evidence="7" id="KW-0235">DNA replication</keyword>
<dbReference type="GO" id="GO:0000775">
    <property type="term" value="C:chromosome, centromeric region"/>
    <property type="evidence" value="ECO:0007669"/>
    <property type="project" value="UniProtKB-SubCell"/>
</dbReference>
<evidence type="ECO:0000256" key="14">
    <source>
        <dbReference type="ARBA" id="ARBA00023163"/>
    </source>
</evidence>
<evidence type="ECO:0000313" key="22">
    <source>
        <dbReference type="Proteomes" id="UP001347796"/>
    </source>
</evidence>
<evidence type="ECO:0000256" key="13">
    <source>
        <dbReference type="ARBA" id="ARBA00023015"/>
    </source>
</evidence>
<dbReference type="GO" id="GO:0006260">
    <property type="term" value="P:DNA replication"/>
    <property type="evidence" value="ECO:0007669"/>
    <property type="project" value="UniProtKB-KW"/>
</dbReference>
<evidence type="ECO:0000256" key="8">
    <source>
        <dbReference type="ARBA" id="ARBA00022723"/>
    </source>
</evidence>
<dbReference type="InterPro" id="IPR050603">
    <property type="entry name" value="MYST_HAT"/>
</dbReference>
<accession>A0AAN8K3S9</accession>
<dbReference type="GO" id="GO:0003682">
    <property type="term" value="F:chromatin binding"/>
    <property type="evidence" value="ECO:0007669"/>
    <property type="project" value="TreeGrafter"/>
</dbReference>
<dbReference type="PANTHER" id="PTHR10615">
    <property type="entry name" value="HISTONE ACETYLTRANSFERASE"/>
    <property type="match status" value="1"/>
</dbReference>
<evidence type="ECO:0000256" key="17">
    <source>
        <dbReference type="PIRSR" id="PIRSR602717-51"/>
    </source>
</evidence>
<organism evidence="21 22">
    <name type="scientific">Patella caerulea</name>
    <name type="common">Rayed Mediterranean limpet</name>
    <dbReference type="NCBI Taxonomy" id="87958"/>
    <lineage>
        <taxon>Eukaryota</taxon>
        <taxon>Metazoa</taxon>
        <taxon>Spiralia</taxon>
        <taxon>Lophotrochozoa</taxon>
        <taxon>Mollusca</taxon>
        <taxon>Gastropoda</taxon>
        <taxon>Patellogastropoda</taxon>
        <taxon>Patelloidea</taxon>
        <taxon>Patellidae</taxon>
        <taxon>Patella</taxon>
    </lineage>
</organism>
<feature type="compositionally biased region" description="Basic and acidic residues" evidence="19">
    <location>
        <begin position="54"/>
        <end position="81"/>
    </location>
</feature>
<dbReference type="InterPro" id="IPR016181">
    <property type="entry name" value="Acyl_CoA_acyltransferase"/>
</dbReference>
<dbReference type="GO" id="GO:0045815">
    <property type="term" value="P:transcription initiation-coupled chromatin remodeling"/>
    <property type="evidence" value="ECO:0007669"/>
    <property type="project" value="UniProtKB-ARBA"/>
</dbReference>
<evidence type="ECO:0000313" key="21">
    <source>
        <dbReference type="EMBL" id="KAK6185283.1"/>
    </source>
</evidence>
<evidence type="ECO:0000259" key="20">
    <source>
        <dbReference type="PROSITE" id="PS51726"/>
    </source>
</evidence>
<keyword evidence="6" id="KW-0808">Transferase</keyword>
<keyword evidence="5" id="KW-0963">Cytoplasm</keyword>
<gene>
    <name evidence="21" type="ORF">SNE40_007551</name>
</gene>
<dbReference type="Gene3D" id="4.10.320.30">
    <property type="match status" value="1"/>
</dbReference>
<keyword evidence="8" id="KW-0479">Metal-binding</keyword>
<dbReference type="Gene3D" id="3.40.630.30">
    <property type="match status" value="1"/>
</dbReference>
<dbReference type="InterPro" id="IPR036060">
    <property type="entry name" value="Znf_C2H2C_sf"/>
</dbReference>
<dbReference type="PROSITE" id="PS51726">
    <property type="entry name" value="MYST_HAT"/>
    <property type="match status" value="1"/>
</dbReference>
<dbReference type="Pfam" id="PF17772">
    <property type="entry name" value="zf-MYST"/>
    <property type="match status" value="1"/>
</dbReference>
<evidence type="ECO:0000256" key="5">
    <source>
        <dbReference type="ARBA" id="ARBA00022490"/>
    </source>
</evidence>
<evidence type="ECO:0000256" key="15">
    <source>
        <dbReference type="ARBA" id="ARBA00023242"/>
    </source>
</evidence>
<evidence type="ECO:0000256" key="2">
    <source>
        <dbReference type="ARBA" id="ARBA00004514"/>
    </source>
</evidence>
<protein>
    <recommendedName>
        <fullName evidence="18">Histone acetyltransferase</fullName>
        <ecNumber evidence="18">2.3.1.48</ecNumber>
    </recommendedName>
</protein>
<dbReference type="FunFam" id="3.40.630.30:FF:000001">
    <property type="entry name" value="Histone acetyltransferase"/>
    <property type="match status" value="1"/>
</dbReference>
<dbReference type="AlphaFoldDB" id="A0AAN8K3S9"/>
<dbReference type="InterPro" id="IPR036388">
    <property type="entry name" value="WH-like_DNA-bd_sf"/>
</dbReference>
<keyword evidence="16" id="KW-0137">Centromere</keyword>
<feature type="region of interest" description="Disordered" evidence="19">
    <location>
        <begin position="1"/>
        <end position="93"/>
    </location>
</feature>